<reference evidence="1" key="1">
    <citation type="submission" date="2022-02" db="EMBL/GenBank/DDBJ databases">
        <title>Plant Genome Project.</title>
        <authorList>
            <person name="Zhang R.-G."/>
        </authorList>
    </citation>
    <scope>NUCLEOTIDE SEQUENCE</scope>
    <source>
        <strain evidence="1">AT1</strain>
    </source>
</reference>
<proteinExistence type="predicted"/>
<gene>
    <name evidence="1" type="ORF">RHMOL_Rhmol05G0098800</name>
</gene>
<sequence>MEVMIPSSPPAFNFDSTSTTPFLTPPSSPPHFSSFFSAPTSPSSSFHRLDAFSAAATSTIPFSWEETPADELFDGGVIKPLKPPPRLQFSENNALSDSPKSPRSPIKANFFREALSPRHHNKKKDFDPFEAAIEHTRRESYGTQQKNSESDTTEGGERQGNERGRERAYDSSGKGSRRAKGTRSLSPFRVCDIFTENYQEMSSGSGSSSSSKNCSSAGWRGYYKKWKLKDLLLFRSASEGRAAAAGKDPLKKYSLLKQGGGGATEDVKNSSFRSTESAGSVSRRRGSSGGPVSAHELHYTTNRAVSEEMRRKTFLPYNHGLLGCLGFNPAVHDISRGIGSVTRG</sequence>
<dbReference type="EMBL" id="CM046392">
    <property type="protein sequence ID" value="KAI8554438.1"/>
    <property type="molecule type" value="Genomic_DNA"/>
</dbReference>
<evidence type="ECO:0000313" key="2">
    <source>
        <dbReference type="Proteomes" id="UP001062846"/>
    </source>
</evidence>
<protein>
    <submittedName>
        <fullName evidence="1">Uncharacterized protein</fullName>
    </submittedName>
</protein>
<organism evidence="1 2">
    <name type="scientific">Rhododendron molle</name>
    <name type="common">Chinese azalea</name>
    <name type="synonym">Azalea mollis</name>
    <dbReference type="NCBI Taxonomy" id="49168"/>
    <lineage>
        <taxon>Eukaryota</taxon>
        <taxon>Viridiplantae</taxon>
        <taxon>Streptophyta</taxon>
        <taxon>Embryophyta</taxon>
        <taxon>Tracheophyta</taxon>
        <taxon>Spermatophyta</taxon>
        <taxon>Magnoliopsida</taxon>
        <taxon>eudicotyledons</taxon>
        <taxon>Gunneridae</taxon>
        <taxon>Pentapetalae</taxon>
        <taxon>asterids</taxon>
        <taxon>Ericales</taxon>
        <taxon>Ericaceae</taxon>
        <taxon>Ericoideae</taxon>
        <taxon>Rhodoreae</taxon>
        <taxon>Rhododendron</taxon>
    </lineage>
</organism>
<keyword evidence="2" id="KW-1185">Reference proteome</keyword>
<name>A0ACC0NPM2_RHOML</name>
<evidence type="ECO:0000313" key="1">
    <source>
        <dbReference type="EMBL" id="KAI8554438.1"/>
    </source>
</evidence>
<dbReference type="Proteomes" id="UP001062846">
    <property type="component" value="Chromosome 5"/>
</dbReference>
<comment type="caution">
    <text evidence="1">The sequence shown here is derived from an EMBL/GenBank/DDBJ whole genome shotgun (WGS) entry which is preliminary data.</text>
</comment>
<accession>A0ACC0NPM2</accession>